<keyword evidence="2 5" id="KW-0238">DNA-binding</keyword>
<keyword evidence="3 5" id="KW-0371">Homeobox</keyword>
<sequence>MRGGSASVTHVAVADSLSAVAHLKASGVPSKSSIFAIRGMSGLSVRLASYNGLGAGTRLFVTADGKLNITHSTGFRNVTSLRVAAVNENKITSFSRSRKVKKVEDDPWEALFQQLEEDLQKDTNDFDEEEITEEDLENLEKELDMLVEDLTNTSSDNNATGSAGLSNAQNKDDPEYGSSLSLADHQKGIKSSKSDGVRGHVLVSESSEDNNIQSDFELHEDDDEGFTDDDYEELRTVALQKWQLRKLAAAVELGRRKVNIKSLAAELKLDRDDVIYFLKNPPPELLMALGEIEGDNDPAETDSDQGQVDPYSEKSFDSGVDTSGKDSELNDTKEEKQKAFGPRDWYNGKRIKKANMMTLQRVFKRTNWPTNSMIESLVQATHLPRARILEWFEEERSKSGVRSYPRQSSSSRKVWKRPVTHSFDRLQ</sequence>
<dbReference type="Pfam" id="PF00046">
    <property type="entry name" value="Homeodomain"/>
    <property type="match status" value="1"/>
</dbReference>
<evidence type="ECO:0000256" key="4">
    <source>
        <dbReference type="ARBA" id="ARBA00023242"/>
    </source>
</evidence>
<protein>
    <recommendedName>
        <fullName evidence="8">Homeobox domain-containing protein</fullName>
    </recommendedName>
</protein>
<comment type="subcellular location">
    <subcellularLocation>
        <location evidence="1 5 6">Nucleus</location>
    </subcellularLocation>
</comment>
<accession>A0A8T2QFX9</accession>
<evidence type="ECO:0000256" key="3">
    <source>
        <dbReference type="ARBA" id="ARBA00023155"/>
    </source>
</evidence>
<dbReference type="AlphaFoldDB" id="A0A8T2QFX9"/>
<gene>
    <name evidence="9" type="ORF">KP509_35G056700</name>
</gene>
<feature type="compositionally biased region" description="Acidic residues" evidence="7">
    <location>
        <begin position="294"/>
        <end position="303"/>
    </location>
</feature>
<evidence type="ECO:0000256" key="6">
    <source>
        <dbReference type="RuleBase" id="RU000682"/>
    </source>
</evidence>
<reference evidence="9" key="1">
    <citation type="submission" date="2021-08" db="EMBL/GenBank/DDBJ databases">
        <title>WGS assembly of Ceratopteris richardii.</title>
        <authorList>
            <person name="Marchant D.B."/>
            <person name="Chen G."/>
            <person name="Jenkins J."/>
            <person name="Shu S."/>
            <person name="Leebens-Mack J."/>
            <person name="Grimwood J."/>
            <person name="Schmutz J."/>
            <person name="Soltis P."/>
            <person name="Soltis D."/>
            <person name="Chen Z.-H."/>
        </authorList>
    </citation>
    <scope>NUCLEOTIDE SEQUENCE</scope>
    <source>
        <strain evidence="9">Whitten #5841</strain>
        <tissue evidence="9">Leaf</tissue>
    </source>
</reference>
<evidence type="ECO:0000313" key="10">
    <source>
        <dbReference type="Proteomes" id="UP000825935"/>
    </source>
</evidence>
<dbReference type="Gene3D" id="1.10.10.60">
    <property type="entry name" value="Homeodomain-like"/>
    <property type="match status" value="1"/>
</dbReference>
<evidence type="ECO:0000313" key="9">
    <source>
        <dbReference type="EMBL" id="KAH7283012.1"/>
    </source>
</evidence>
<name>A0A8T2QFX9_CERRI</name>
<dbReference type="InterPro" id="IPR009057">
    <property type="entry name" value="Homeodomain-like_sf"/>
</dbReference>
<dbReference type="GO" id="GO:0000981">
    <property type="term" value="F:DNA-binding transcription factor activity, RNA polymerase II-specific"/>
    <property type="evidence" value="ECO:0007669"/>
    <property type="project" value="TreeGrafter"/>
</dbReference>
<dbReference type="Proteomes" id="UP000825935">
    <property type="component" value="Chromosome 35"/>
</dbReference>
<feature type="compositionally biased region" description="Polar residues" evidence="7">
    <location>
        <begin position="152"/>
        <end position="169"/>
    </location>
</feature>
<dbReference type="OrthoDB" id="514822at2759"/>
<keyword evidence="10" id="KW-1185">Reference proteome</keyword>
<proteinExistence type="predicted"/>
<evidence type="ECO:0000259" key="8">
    <source>
        <dbReference type="PROSITE" id="PS50071"/>
    </source>
</evidence>
<feature type="compositionally biased region" description="Basic and acidic residues" evidence="7">
    <location>
        <begin position="323"/>
        <end position="338"/>
    </location>
</feature>
<keyword evidence="4 5" id="KW-0539">Nucleus</keyword>
<feature type="DNA-binding region" description="Homeobox" evidence="5">
    <location>
        <begin position="361"/>
        <end position="403"/>
    </location>
</feature>
<comment type="caution">
    <text evidence="9">The sequence shown here is derived from an EMBL/GenBank/DDBJ whole genome shotgun (WGS) entry which is preliminary data.</text>
</comment>
<dbReference type="EMBL" id="CM035440">
    <property type="protein sequence ID" value="KAH7283012.1"/>
    <property type="molecule type" value="Genomic_DNA"/>
</dbReference>
<feature type="region of interest" description="Disordered" evidence="7">
    <location>
        <begin position="294"/>
        <end position="340"/>
    </location>
</feature>
<feature type="domain" description="Homeobox" evidence="8">
    <location>
        <begin position="359"/>
        <end position="402"/>
    </location>
</feature>
<dbReference type="PANTHER" id="PTHR15467:SF9">
    <property type="entry name" value="HOMEOBOX DOMAIN-CONTAINING PROTEIN"/>
    <property type="match status" value="1"/>
</dbReference>
<feature type="region of interest" description="Disordered" evidence="7">
    <location>
        <begin position="152"/>
        <end position="180"/>
    </location>
</feature>
<dbReference type="PANTHER" id="PTHR15467">
    <property type="entry name" value="ZINC-FINGERS AND HOMEOBOXES RELATED"/>
    <property type="match status" value="1"/>
</dbReference>
<dbReference type="SMART" id="SM00389">
    <property type="entry name" value="HOX"/>
    <property type="match status" value="1"/>
</dbReference>
<evidence type="ECO:0000256" key="2">
    <source>
        <dbReference type="ARBA" id="ARBA00023125"/>
    </source>
</evidence>
<feature type="region of interest" description="Disordered" evidence="7">
    <location>
        <begin position="396"/>
        <end position="427"/>
    </location>
</feature>
<dbReference type="InterPro" id="IPR001356">
    <property type="entry name" value="HD"/>
</dbReference>
<dbReference type="PROSITE" id="PS50071">
    <property type="entry name" value="HOMEOBOX_2"/>
    <property type="match status" value="1"/>
</dbReference>
<evidence type="ECO:0000256" key="5">
    <source>
        <dbReference type="PROSITE-ProRule" id="PRU00108"/>
    </source>
</evidence>
<dbReference type="GO" id="GO:0003677">
    <property type="term" value="F:DNA binding"/>
    <property type="evidence" value="ECO:0007669"/>
    <property type="project" value="UniProtKB-UniRule"/>
</dbReference>
<evidence type="ECO:0000256" key="7">
    <source>
        <dbReference type="SAM" id="MobiDB-lite"/>
    </source>
</evidence>
<organism evidence="9 10">
    <name type="scientific">Ceratopteris richardii</name>
    <name type="common">Triangle waterfern</name>
    <dbReference type="NCBI Taxonomy" id="49495"/>
    <lineage>
        <taxon>Eukaryota</taxon>
        <taxon>Viridiplantae</taxon>
        <taxon>Streptophyta</taxon>
        <taxon>Embryophyta</taxon>
        <taxon>Tracheophyta</taxon>
        <taxon>Polypodiopsida</taxon>
        <taxon>Polypodiidae</taxon>
        <taxon>Polypodiales</taxon>
        <taxon>Pteridineae</taxon>
        <taxon>Pteridaceae</taxon>
        <taxon>Parkerioideae</taxon>
        <taxon>Ceratopteris</taxon>
    </lineage>
</organism>
<dbReference type="SUPFAM" id="SSF46689">
    <property type="entry name" value="Homeodomain-like"/>
    <property type="match status" value="1"/>
</dbReference>
<evidence type="ECO:0000256" key="1">
    <source>
        <dbReference type="ARBA" id="ARBA00004123"/>
    </source>
</evidence>
<dbReference type="GO" id="GO:0005634">
    <property type="term" value="C:nucleus"/>
    <property type="evidence" value="ECO:0007669"/>
    <property type="project" value="UniProtKB-SubCell"/>
</dbReference>